<evidence type="ECO:0000256" key="1">
    <source>
        <dbReference type="ARBA" id="ARBA00022723"/>
    </source>
</evidence>
<evidence type="ECO:0000259" key="5">
    <source>
        <dbReference type="SMART" id="SM00249"/>
    </source>
</evidence>
<dbReference type="CDD" id="cd15517">
    <property type="entry name" value="PHD_TCF19_like"/>
    <property type="match status" value="1"/>
</dbReference>
<proteinExistence type="predicted"/>
<dbReference type="EMBL" id="GL732651">
    <property type="protein sequence ID" value="EFX68657.1"/>
    <property type="molecule type" value="Genomic_DNA"/>
</dbReference>
<feature type="compositionally biased region" description="Basic and acidic residues" evidence="4">
    <location>
        <begin position="297"/>
        <end position="313"/>
    </location>
</feature>
<feature type="region of interest" description="Disordered" evidence="4">
    <location>
        <begin position="185"/>
        <end position="213"/>
    </location>
</feature>
<name>E9HHY7_DAPPU</name>
<dbReference type="InParanoid" id="E9HHY7"/>
<evidence type="ECO:0000256" key="4">
    <source>
        <dbReference type="SAM" id="MobiDB-lite"/>
    </source>
</evidence>
<dbReference type="AlphaFoldDB" id="E9HHY7"/>
<protein>
    <recommendedName>
        <fullName evidence="5">Zinc finger PHD-type domain-containing protein</fullName>
    </recommendedName>
</protein>
<dbReference type="InterPro" id="IPR013083">
    <property type="entry name" value="Znf_RING/FYVE/PHD"/>
</dbReference>
<dbReference type="HOGENOM" id="CLU_872272_0_0_1"/>
<dbReference type="KEGG" id="dpx:DAPPUDRAFT_259829"/>
<feature type="domain" description="Zinc finger PHD-type" evidence="5">
    <location>
        <begin position="222"/>
        <end position="268"/>
    </location>
</feature>
<accession>E9HHY7</accession>
<organism evidence="6 7">
    <name type="scientific">Daphnia pulex</name>
    <name type="common">Water flea</name>
    <dbReference type="NCBI Taxonomy" id="6669"/>
    <lineage>
        <taxon>Eukaryota</taxon>
        <taxon>Metazoa</taxon>
        <taxon>Ecdysozoa</taxon>
        <taxon>Arthropoda</taxon>
        <taxon>Crustacea</taxon>
        <taxon>Branchiopoda</taxon>
        <taxon>Diplostraca</taxon>
        <taxon>Cladocera</taxon>
        <taxon>Anomopoda</taxon>
        <taxon>Daphniidae</taxon>
        <taxon>Daphnia</taxon>
    </lineage>
</organism>
<evidence type="ECO:0000256" key="3">
    <source>
        <dbReference type="ARBA" id="ARBA00022833"/>
    </source>
</evidence>
<keyword evidence="1" id="KW-0479">Metal-binding</keyword>
<evidence type="ECO:0000313" key="6">
    <source>
        <dbReference type="EMBL" id="EFX68657.1"/>
    </source>
</evidence>
<feature type="compositionally biased region" description="Basic residues" evidence="4">
    <location>
        <begin position="198"/>
        <end position="208"/>
    </location>
</feature>
<feature type="compositionally biased region" description="Low complexity" evidence="4">
    <location>
        <begin position="113"/>
        <end position="122"/>
    </location>
</feature>
<keyword evidence="3" id="KW-0862">Zinc</keyword>
<dbReference type="InterPro" id="IPR001965">
    <property type="entry name" value="Znf_PHD"/>
</dbReference>
<dbReference type="Gene3D" id="3.30.40.10">
    <property type="entry name" value="Zinc/RING finger domain, C3HC4 (zinc finger)"/>
    <property type="match status" value="1"/>
</dbReference>
<reference evidence="6 7" key="1">
    <citation type="journal article" date="2011" name="Science">
        <title>The ecoresponsive genome of Daphnia pulex.</title>
        <authorList>
            <person name="Colbourne J.K."/>
            <person name="Pfrender M.E."/>
            <person name="Gilbert D."/>
            <person name="Thomas W.K."/>
            <person name="Tucker A."/>
            <person name="Oakley T.H."/>
            <person name="Tokishita S."/>
            <person name="Aerts A."/>
            <person name="Arnold G.J."/>
            <person name="Basu M.K."/>
            <person name="Bauer D.J."/>
            <person name="Caceres C.E."/>
            <person name="Carmel L."/>
            <person name="Casola C."/>
            <person name="Choi J.H."/>
            <person name="Detter J.C."/>
            <person name="Dong Q."/>
            <person name="Dusheyko S."/>
            <person name="Eads B.D."/>
            <person name="Frohlich T."/>
            <person name="Geiler-Samerotte K.A."/>
            <person name="Gerlach D."/>
            <person name="Hatcher P."/>
            <person name="Jogdeo S."/>
            <person name="Krijgsveld J."/>
            <person name="Kriventseva E.V."/>
            <person name="Kultz D."/>
            <person name="Laforsch C."/>
            <person name="Lindquist E."/>
            <person name="Lopez J."/>
            <person name="Manak J.R."/>
            <person name="Muller J."/>
            <person name="Pangilinan J."/>
            <person name="Patwardhan R.P."/>
            <person name="Pitluck S."/>
            <person name="Pritham E.J."/>
            <person name="Rechtsteiner A."/>
            <person name="Rho M."/>
            <person name="Rogozin I.B."/>
            <person name="Sakarya O."/>
            <person name="Salamov A."/>
            <person name="Schaack S."/>
            <person name="Shapiro H."/>
            <person name="Shiga Y."/>
            <person name="Skalitzky C."/>
            <person name="Smith Z."/>
            <person name="Souvorov A."/>
            <person name="Sung W."/>
            <person name="Tang Z."/>
            <person name="Tsuchiya D."/>
            <person name="Tu H."/>
            <person name="Vos H."/>
            <person name="Wang M."/>
            <person name="Wolf Y.I."/>
            <person name="Yamagata H."/>
            <person name="Yamada T."/>
            <person name="Ye Y."/>
            <person name="Shaw J.R."/>
            <person name="Andrews J."/>
            <person name="Crease T.J."/>
            <person name="Tang H."/>
            <person name="Lucas S.M."/>
            <person name="Robertson H.M."/>
            <person name="Bork P."/>
            <person name="Koonin E.V."/>
            <person name="Zdobnov E.M."/>
            <person name="Grigoriev I.V."/>
            <person name="Lynch M."/>
            <person name="Boore J.L."/>
        </authorList>
    </citation>
    <scope>NUCLEOTIDE SEQUENCE [LARGE SCALE GENOMIC DNA]</scope>
</reference>
<feature type="compositionally biased region" description="Basic residues" evidence="4">
    <location>
        <begin position="285"/>
        <end position="296"/>
    </location>
</feature>
<dbReference type="SMART" id="SM00249">
    <property type="entry name" value="PHD"/>
    <property type="match status" value="1"/>
</dbReference>
<feature type="region of interest" description="Disordered" evidence="4">
    <location>
        <begin position="274"/>
        <end position="319"/>
    </location>
</feature>
<dbReference type="OMA" id="PRNIMAV"/>
<keyword evidence="7" id="KW-1185">Reference proteome</keyword>
<dbReference type="InterPro" id="IPR011011">
    <property type="entry name" value="Znf_FYVE_PHD"/>
</dbReference>
<dbReference type="OrthoDB" id="10071617at2759"/>
<sequence>MTFRHISGIVKEALPSAITPRNIMAVFEKAGVAPYNRNIFTEDDFAPSMVTDRPNQNQTNEVEDVTSTAIETATTTNEIEDVPPTEIEFINLTAIEEIPEAQLINTVLIQQGSSSPSTSISSQATADGSVLENLRPLPKAGPRKTAARVSRQRKTAILTSTPVKDMIEKEKEKTAERATKKLFAQQRKATKKTAPVKAKGKTPKKRTKTTPTGPNVDEKECYCLVCQEPYSTSISAWIQCKKCGEWAHEYCEDDMSIKEELYWCDDYQSSIKASSTTVESSAKMGRGRKANKKSTATRKDAKQKEEKKKKPEHQQLVAI</sequence>
<dbReference type="Proteomes" id="UP000000305">
    <property type="component" value="Unassembled WGS sequence"/>
</dbReference>
<keyword evidence="2" id="KW-0863">Zinc-finger</keyword>
<evidence type="ECO:0000256" key="2">
    <source>
        <dbReference type="ARBA" id="ARBA00022771"/>
    </source>
</evidence>
<feature type="compositionally biased region" description="Basic residues" evidence="4">
    <location>
        <begin position="141"/>
        <end position="152"/>
    </location>
</feature>
<dbReference type="SUPFAM" id="SSF57903">
    <property type="entry name" value="FYVE/PHD zinc finger"/>
    <property type="match status" value="1"/>
</dbReference>
<dbReference type="PhylomeDB" id="E9HHY7"/>
<evidence type="ECO:0000313" key="7">
    <source>
        <dbReference type="Proteomes" id="UP000000305"/>
    </source>
</evidence>
<gene>
    <name evidence="6" type="ORF">DAPPUDRAFT_259829</name>
</gene>
<dbReference type="GO" id="GO:0008270">
    <property type="term" value="F:zinc ion binding"/>
    <property type="evidence" value="ECO:0007669"/>
    <property type="project" value="UniProtKB-KW"/>
</dbReference>
<feature type="region of interest" description="Disordered" evidence="4">
    <location>
        <begin position="112"/>
        <end position="152"/>
    </location>
</feature>